<dbReference type="Proteomes" id="UP000050949">
    <property type="component" value="Unassembled WGS sequence"/>
</dbReference>
<dbReference type="PATRIC" id="fig|1122147.4.peg.519"/>
<evidence type="ECO:0000313" key="2">
    <source>
        <dbReference type="Proteomes" id="UP000050949"/>
    </source>
</evidence>
<dbReference type="EMBL" id="AZFW01000013">
    <property type="protein sequence ID" value="KRM29481.1"/>
    <property type="molecule type" value="Genomic_DNA"/>
</dbReference>
<sequence length="167" mass="18633">MAYHQVLFQDLLIHYPDQATPFMTPARDELLFASPHKDDLYGTVRVASDGFVFAVPKYGGVFSFLTPRELQLDISFPVNPFVLSNPPANAALLFHGITVNYDHQLIPFHRADDNELLFIDGTYDMIAAYIRINPDGSVLTFPNGGARFAYVNDHEITVLATTDDPAD</sequence>
<dbReference type="AlphaFoldDB" id="A0A0R1XP35"/>
<organism evidence="1 2">
    <name type="scientific">Schleiferilactobacillus harbinensis DSM 16991</name>
    <dbReference type="NCBI Taxonomy" id="1122147"/>
    <lineage>
        <taxon>Bacteria</taxon>
        <taxon>Bacillati</taxon>
        <taxon>Bacillota</taxon>
        <taxon>Bacilli</taxon>
        <taxon>Lactobacillales</taxon>
        <taxon>Lactobacillaceae</taxon>
        <taxon>Schleiferilactobacillus</taxon>
    </lineage>
</organism>
<dbReference type="RefSeq" id="WP_027828876.1">
    <property type="nucleotide sequence ID" value="NZ_AUEH01000032.1"/>
</dbReference>
<gene>
    <name evidence="1" type="ORF">FC91_GL000498</name>
</gene>
<name>A0A0R1XP35_9LACO</name>
<accession>A0A0R1XP35</accession>
<evidence type="ECO:0000313" key="1">
    <source>
        <dbReference type="EMBL" id="KRM29481.1"/>
    </source>
</evidence>
<proteinExistence type="predicted"/>
<comment type="caution">
    <text evidence="1">The sequence shown here is derived from an EMBL/GenBank/DDBJ whole genome shotgun (WGS) entry which is preliminary data.</text>
</comment>
<protein>
    <submittedName>
        <fullName evidence="1">Uncharacterized protein</fullName>
    </submittedName>
</protein>
<reference evidence="1 2" key="1">
    <citation type="journal article" date="2015" name="Genome Announc.">
        <title>Expanding the biotechnology potential of lactobacilli through comparative genomics of 213 strains and associated genera.</title>
        <authorList>
            <person name="Sun Z."/>
            <person name="Harris H.M."/>
            <person name="McCann A."/>
            <person name="Guo C."/>
            <person name="Argimon S."/>
            <person name="Zhang W."/>
            <person name="Yang X."/>
            <person name="Jeffery I.B."/>
            <person name="Cooney J.C."/>
            <person name="Kagawa T.F."/>
            <person name="Liu W."/>
            <person name="Song Y."/>
            <person name="Salvetti E."/>
            <person name="Wrobel A."/>
            <person name="Rasinkangas P."/>
            <person name="Parkhill J."/>
            <person name="Rea M.C."/>
            <person name="O'Sullivan O."/>
            <person name="Ritari J."/>
            <person name="Douillard F.P."/>
            <person name="Paul Ross R."/>
            <person name="Yang R."/>
            <person name="Briner A.E."/>
            <person name="Felis G.E."/>
            <person name="de Vos W.M."/>
            <person name="Barrangou R."/>
            <person name="Klaenhammer T.R."/>
            <person name="Caufield P.W."/>
            <person name="Cui Y."/>
            <person name="Zhang H."/>
            <person name="O'Toole P.W."/>
        </authorList>
    </citation>
    <scope>NUCLEOTIDE SEQUENCE [LARGE SCALE GENOMIC DNA]</scope>
    <source>
        <strain evidence="1 2">DSM 16991</strain>
    </source>
</reference>